<name>A0A813KUA2_POLGL</name>
<feature type="region of interest" description="Disordered" evidence="1">
    <location>
        <begin position="136"/>
        <end position="160"/>
    </location>
</feature>
<feature type="transmembrane region" description="Helical" evidence="2">
    <location>
        <begin position="87"/>
        <end position="106"/>
    </location>
</feature>
<feature type="compositionally biased region" description="Low complexity" evidence="1">
    <location>
        <begin position="344"/>
        <end position="353"/>
    </location>
</feature>
<proteinExistence type="predicted"/>
<keyword evidence="2" id="KW-0812">Transmembrane</keyword>
<keyword evidence="2" id="KW-1133">Transmembrane helix</keyword>
<feature type="transmembrane region" description="Helical" evidence="2">
    <location>
        <begin position="49"/>
        <end position="72"/>
    </location>
</feature>
<feature type="compositionally biased region" description="Polar residues" evidence="1">
    <location>
        <begin position="379"/>
        <end position="394"/>
    </location>
</feature>
<evidence type="ECO:0000313" key="4">
    <source>
        <dbReference type="Proteomes" id="UP000626109"/>
    </source>
</evidence>
<feature type="region of interest" description="Disordered" evidence="1">
    <location>
        <begin position="344"/>
        <end position="403"/>
    </location>
</feature>
<gene>
    <name evidence="3" type="ORF">PGLA2088_LOCUS37054</name>
</gene>
<comment type="caution">
    <text evidence="3">The sequence shown here is derived from an EMBL/GenBank/DDBJ whole genome shotgun (WGS) entry which is preliminary data.</text>
</comment>
<feature type="transmembrane region" description="Helical" evidence="2">
    <location>
        <begin position="199"/>
        <end position="222"/>
    </location>
</feature>
<reference evidence="3" key="1">
    <citation type="submission" date="2021-02" db="EMBL/GenBank/DDBJ databases">
        <authorList>
            <person name="Dougan E. K."/>
            <person name="Rhodes N."/>
            <person name="Thang M."/>
            <person name="Chan C."/>
        </authorList>
    </citation>
    <scope>NUCLEOTIDE SEQUENCE</scope>
</reference>
<organism evidence="3 4">
    <name type="scientific">Polarella glacialis</name>
    <name type="common">Dinoflagellate</name>
    <dbReference type="NCBI Taxonomy" id="89957"/>
    <lineage>
        <taxon>Eukaryota</taxon>
        <taxon>Sar</taxon>
        <taxon>Alveolata</taxon>
        <taxon>Dinophyceae</taxon>
        <taxon>Suessiales</taxon>
        <taxon>Suessiaceae</taxon>
        <taxon>Polarella</taxon>
    </lineage>
</organism>
<dbReference type="Proteomes" id="UP000626109">
    <property type="component" value="Unassembled WGS sequence"/>
</dbReference>
<dbReference type="AlphaFoldDB" id="A0A813KUA2"/>
<protein>
    <submittedName>
        <fullName evidence="3">Uncharacterized protein</fullName>
    </submittedName>
</protein>
<feature type="region of interest" description="Disordered" evidence="1">
    <location>
        <begin position="1"/>
        <end position="27"/>
    </location>
</feature>
<feature type="compositionally biased region" description="Low complexity" evidence="1">
    <location>
        <begin position="364"/>
        <end position="378"/>
    </location>
</feature>
<feature type="transmembrane region" description="Helical" evidence="2">
    <location>
        <begin position="168"/>
        <end position="187"/>
    </location>
</feature>
<keyword evidence="2" id="KW-0472">Membrane</keyword>
<sequence length="403" mass="42378">MKALPPSAGPGTDVSAGPCQEGQKPVGTLKNGSTSWLRFHIGRWKAAKWTLTALALASWALMCILDLSGLWWQANSSIVPEDHSRCWLSRGLALGVLAAAILATALQRLRPCRRRGALADGKGPESLVMEAWNPRPGAEAQSLERPGASSRGLERPGSSSGGITSHRLALVATHWCLLCGATAWLALHAANGDAPQVAAGAVALVALLILALGTAVAATVGYHAARIQIDEPDTAKPAIRSCKERQVDTGRLSVTSMSTSAALSPLAGREQPPEIRSSRWQPLFPRSFLFEEKALDGVSRLRKTSFSSDCPHMRPVCSPGAPSGCAPKPGGPVFQAPVQIPWVSSGSSSCSGGKDSTKPRRFSARSSSNASIPSRRPSTCSQSGFSDVSVQTGRRSPIANEEE</sequence>
<evidence type="ECO:0000256" key="1">
    <source>
        <dbReference type="SAM" id="MobiDB-lite"/>
    </source>
</evidence>
<evidence type="ECO:0000313" key="3">
    <source>
        <dbReference type="EMBL" id="CAE8712487.1"/>
    </source>
</evidence>
<dbReference type="EMBL" id="CAJNNW010032335">
    <property type="protein sequence ID" value="CAE8712487.1"/>
    <property type="molecule type" value="Genomic_DNA"/>
</dbReference>
<accession>A0A813KUA2</accession>
<evidence type="ECO:0000256" key="2">
    <source>
        <dbReference type="SAM" id="Phobius"/>
    </source>
</evidence>